<evidence type="ECO:0000313" key="12">
    <source>
        <dbReference type="EMBL" id="RHJ14664.1"/>
    </source>
</evidence>
<evidence type="ECO:0000313" key="6">
    <source>
        <dbReference type="EMBL" id="MDB8685141.1"/>
    </source>
</evidence>
<dbReference type="Proteomes" id="UP001296580">
    <property type="component" value="Unassembled WGS sequence"/>
</dbReference>
<reference evidence="13 14" key="1">
    <citation type="submission" date="2018-08" db="EMBL/GenBank/DDBJ databases">
        <title>A genome reference for cultivated species of the human gut microbiota.</title>
        <authorList>
            <person name="Zou Y."/>
            <person name="Xue W."/>
            <person name="Luo G."/>
        </authorList>
    </citation>
    <scope>NUCLEOTIDE SEQUENCE [LARGE SCALE GENOMIC DNA]</scope>
    <source>
        <strain evidence="11 13">AF19-16AC</strain>
        <strain evidence="12 14">AM12-54</strain>
    </source>
</reference>
<evidence type="ECO:0000313" key="11">
    <source>
        <dbReference type="EMBL" id="RGT41186.1"/>
    </source>
</evidence>
<dbReference type="RefSeq" id="WP_004844535.1">
    <property type="nucleotide sequence ID" value="NZ_AP031446.1"/>
</dbReference>
<dbReference type="GO" id="GO:0022857">
    <property type="term" value="F:transmembrane transporter activity"/>
    <property type="evidence" value="ECO:0007669"/>
    <property type="project" value="TreeGrafter"/>
</dbReference>
<protein>
    <submittedName>
        <fullName evidence="12">ABC transporter ATP-binding protein</fullName>
    </submittedName>
</protein>
<dbReference type="PROSITE" id="PS50893">
    <property type="entry name" value="ABC_TRANSPORTER_2"/>
    <property type="match status" value="1"/>
</dbReference>
<dbReference type="Proteomes" id="UP001149331">
    <property type="component" value="Unassembled WGS sequence"/>
</dbReference>
<dbReference type="EMBL" id="JAAIRY010000001">
    <property type="protein sequence ID" value="NSI63745.1"/>
    <property type="molecule type" value="Genomic_DNA"/>
</dbReference>
<dbReference type="SMART" id="SM00382">
    <property type="entry name" value="AAA"/>
    <property type="match status" value="1"/>
</dbReference>
<dbReference type="FunFam" id="3.40.50.300:FF:000032">
    <property type="entry name" value="Export ABC transporter ATP-binding protein"/>
    <property type="match status" value="1"/>
</dbReference>
<dbReference type="EMBL" id="JAQMLA010000001">
    <property type="protein sequence ID" value="MDB8685141.1"/>
    <property type="molecule type" value="Genomic_DNA"/>
</dbReference>
<dbReference type="Gene3D" id="3.40.50.300">
    <property type="entry name" value="P-loop containing nucleotide triphosphate hydrolases"/>
    <property type="match status" value="1"/>
</dbReference>
<keyword evidence="1" id="KW-0813">Transport</keyword>
<dbReference type="AlphaFoldDB" id="A0A2N5P4G9"/>
<gene>
    <name evidence="12" type="ORF">DW142_04210</name>
    <name evidence="11" type="ORF">DWX36_02550</name>
    <name evidence="10" type="ORF">G4981_00265</name>
    <name evidence="9" type="ORF">G4993_05955</name>
    <name evidence="5" type="ORF">LIQ08_01225</name>
    <name evidence="8" type="ORF">O4N78_00530</name>
    <name evidence="7" type="ORF">PNU63_00510</name>
    <name evidence="6" type="ORF">PNW85_00370</name>
</gene>
<dbReference type="GO" id="GO:0098796">
    <property type="term" value="C:membrane protein complex"/>
    <property type="evidence" value="ECO:0007669"/>
    <property type="project" value="UniProtKB-ARBA"/>
</dbReference>
<dbReference type="PROSITE" id="PS00211">
    <property type="entry name" value="ABC_TRANSPORTER_1"/>
    <property type="match status" value="1"/>
</dbReference>
<dbReference type="Proteomes" id="UP000283992">
    <property type="component" value="Unassembled WGS sequence"/>
</dbReference>
<dbReference type="GO" id="GO:0005524">
    <property type="term" value="F:ATP binding"/>
    <property type="evidence" value="ECO:0007669"/>
    <property type="project" value="UniProtKB-KW"/>
</dbReference>
<keyword evidence="3 12" id="KW-0067">ATP-binding</keyword>
<dbReference type="Proteomes" id="UP001296581">
    <property type="component" value="Unassembled WGS sequence"/>
</dbReference>
<evidence type="ECO:0000259" key="4">
    <source>
        <dbReference type="PROSITE" id="PS50893"/>
    </source>
</evidence>
<dbReference type="GeneID" id="57435396"/>
<dbReference type="CDD" id="cd03255">
    <property type="entry name" value="ABC_MJ0796_LolCDE_FtsE"/>
    <property type="match status" value="1"/>
</dbReference>
<dbReference type="Proteomes" id="UP000283834">
    <property type="component" value="Unassembled WGS sequence"/>
</dbReference>
<keyword evidence="2" id="KW-0547">Nucleotide-binding</keyword>
<comment type="caution">
    <text evidence="12">The sequence shown here is derived from an EMBL/GenBank/DDBJ whole genome shotgun (WGS) entry which is preliminary data.</text>
</comment>
<evidence type="ECO:0000313" key="9">
    <source>
        <dbReference type="EMBL" id="NSI57943.1"/>
    </source>
</evidence>
<dbReference type="PANTHER" id="PTHR24220">
    <property type="entry name" value="IMPORT ATP-BINDING PROTEIN"/>
    <property type="match status" value="1"/>
</dbReference>
<dbReference type="EMBL" id="QRWQ01000002">
    <property type="protein sequence ID" value="RGT41186.1"/>
    <property type="molecule type" value="Genomic_DNA"/>
</dbReference>
<name>A0A2N5P4G9_MEDGN</name>
<feature type="domain" description="ABC transporter" evidence="4">
    <location>
        <begin position="4"/>
        <end position="234"/>
    </location>
</feature>
<organism evidence="12 14">
    <name type="scientific">Mediterraneibacter gnavus</name>
    <name type="common">Ruminococcus gnavus</name>
    <dbReference type="NCBI Taxonomy" id="33038"/>
    <lineage>
        <taxon>Bacteria</taxon>
        <taxon>Bacillati</taxon>
        <taxon>Bacillota</taxon>
        <taxon>Clostridia</taxon>
        <taxon>Lachnospirales</taxon>
        <taxon>Lachnospiraceae</taxon>
        <taxon>Mediterraneibacter</taxon>
    </lineage>
</organism>
<dbReference type="STRING" id="33038.GCA_900067245_00687"/>
<dbReference type="InterPro" id="IPR017911">
    <property type="entry name" value="MacB-like_ATP-bd"/>
</dbReference>
<reference evidence="9" key="3">
    <citation type="submission" date="2020-02" db="EMBL/GenBank/DDBJ databases">
        <authorList>
            <person name="Littmann E."/>
            <person name="Sorbara M."/>
        </authorList>
    </citation>
    <scope>NUCLEOTIDE SEQUENCE</scope>
    <source>
        <strain evidence="10">MSK.11.9</strain>
        <strain evidence="9">MSK.15.32</strain>
    </source>
</reference>
<dbReference type="EMBL" id="JAQMLR010000001">
    <property type="protein sequence ID" value="MDB8737288.1"/>
    <property type="molecule type" value="Genomic_DNA"/>
</dbReference>
<sequence length="234" mass="25944">MKILEVQHVVKTYGSHQNQVTALSDVSFAAEQGEFIAIVGTSGSGKSTLLNLLGGLDVPTEGKISIRGHDIGSLTRKEQTIFRRRNIGFVFQNYSLMPVLNVYDNVALPVTFDKGSHVDREHIRELLNELGLWEKRKRYPSELSGGQQQRVAIARALANKPALLLADEPTGNLDSKTAVEVIGLLKASSQKYHQTVLMVTHNEALAQTCDRIIRIEDGRLYQREDAFYGEGGEL</sequence>
<dbReference type="GO" id="GO:0016887">
    <property type="term" value="F:ATP hydrolysis activity"/>
    <property type="evidence" value="ECO:0007669"/>
    <property type="project" value="InterPro"/>
</dbReference>
<evidence type="ECO:0000313" key="8">
    <source>
        <dbReference type="EMBL" id="MDE1202078.1"/>
    </source>
</evidence>
<evidence type="ECO:0000313" key="5">
    <source>
        <dbReference type="EMBL" id="MCB5617790.1"/>
    </source>
</evidence>
<evidence type="ECO:0000256" key="3">
    <source>
        <dbReference type="ARBA" id="ARBA00022840"/>
    </source>
</evidence>
<evidence type="ECO:0000313" key="7">
    <source>
        <dbReference type="EMBL" id="MDB8737288.1"/>
    </source>
</evidence>
<dbReference type="EMBL" id="QRLN01000004">
    <property type="protein sequence ID" value="RHJ14664.1"/>
    <property type="molecule type" value="Genomic_DNA"/>
</dbReference>
<dbReference type="Pfam" id="PF00005">
    <property type="entry name" value="ABC_tran"/>
    <property type="match status" value="1"/>
</dbReference>
<evidence type="ECO:0000313" key="10">
    <source>
        <dbReference type="EMBL" id="NSI63745.1"/>
    </source>
</evidence>
<evidence type="ECO:0000256" key="2">
    <source>
        <dbReference type="ARBA" id="ARBA00022741"/>
    </source>
</evidence>
<reference evidence="8" key="5">
    <citation type="submission" date="2022-12" db="EMBL/GenBank/DDBJ databases">
        <title>Genome of R. gnavus strain RSHDN_120.</title>
        <authorList>
            <person name="Abdugheni R."/>
        </authorList>
    </citation>
    <scope>NUCLEOTIDE SEQUENCE</scope>
    <source>
        <strain evidence="8">RSHDN_120</strain>
    </source>
</reference>
<dbReference type="SUPFAM" id="SSF52540">
    <property type="entry name" value="P-loop containing nucleoside triphosphate hydrolases"/>
    <property type="match status" value="1"/>
</dbReference>
<dbReference type="Proteomes" id="UP001212160">
    <property type="component" value="Unassembled WGS sequence"/>
</dbReference>
<dbReference type="Proteomes" id="UP001211731">
    <property type="component" value="Unassembled WGS sequence"/>
</dbReference>
<evidence type="ECO:0000313" key="13">
    <source>
        <dbReference type="Proteomes" id="UP000283834"/>
    </source>
</evidence>
<evidence type="ECO:0000313" key="14">
    <source>
        <dbReference type="Proteomes" id="UP000283992"/>
    </source>
</evidence>
<dbReference type="GO" id="GO:0005886">
    <property type="term" value="C:plasma membrane"/>
    <property type="evidence" value="ECO:0007669"/>
    <property type="project" value="TreeGrafter"/>
</dbReference>
<dbReference type="InterPro" id="IPR003439">
    <property type="entry name" value="ABC_transporter-like_ATP-bd"/>
</dbReference>
<reference evidence="6" key="6">
    <citation type="submission" date="2023-01" db="EMBL/GenBank/DDBJ databases">
        <title>Human gut microbiome strain richness.</title>
        <authorList>
            <person name="Chen-Liaw A."/>
        </authorList>
    </citation>
    <scope>NUCLEOTIDE SEQUENCE</scope>
    <source>
        <strain evidence="7">1001217st1_A9_1001217B_191108</strain>
        <strain evidence="6">RTP21484st1_H11_RTP21484_190118</strain>
    </source>
</reference>
<reference evidence="5" key="4">
    <citation type="submission" date="2021-10" db="EMBL/GenBank/DDBJ databases">
        <title>Collection of gut derived symbiotic bacterial strains cultured from healthy donors.</title>
        <authorList>
            <person name="Lin H."/>
            <person name="Littmann E."/>
            <person name="Claire K."/>
            <person name="Pamer E."/>
        </authorList>
    </citation>
    <scope>NUCLEOTIDE SEQUENCE</scope>
    <source>
        <strain evidence="5">MSK.23.18</strain>
    </source>
</reference>
<proteinExistence type="predicted"/>
<dbReference type="InterPro" id="IPR027417">
    <property type="entry name" value="P-loop_NTPase"/>
</dbReference>
<dbReference type="Proteomes" id="UP001297370">
    <property type="component" value="Unassembled WGS sequence"/>
</dbReference>
<dbReference type="PANTHER" id="PTHR24220:SF692">
    <property type="entry name" value="ABC TRANSPORTER DOMAIN-CONTAINING PROTEIN"/>
    <property type="match status" value="1"/>
</dbReference>
<dbReference type="EMBL" id="JAJBOM010000001">
    <property type="protein sequence ID" value="MCB5617790.1"/>
    <property type="molecule type" value="Genomic_DNA"/>
</dbReference>
<dbReference type="EMBL" id="JAAIRV010000008">
    <property type="protein sequence ID" value="NSI57943.1"/>
    <property type="molecule type" value="Genomic_DNA"/>
</dbReference>
<dbReference type="InterPro" id="IPR017871">
    <property type="entry name" value="ABC_transporter-like_CS"/>
</dbReference>
<dbReference type="InterPro" id="IPR003593">
    <property type="entry name" value="AAA+_ATPase"/>
</dbReference>
<dbReference type="InterPro" id="IPR015854">
    <property type="entry name" value="ABC_transpr_LolD-like"/>
</dbReference>
<accession>A0A2N5P4G9</accession>
<dbReference type="EMBL" id="JAPZEG010000001">
    <property type="protein sequence ID" value="MDE1202078.1"/>
    <property type="molecule type" value="Genomic_DNA"/>
</dbReference>
<evidence type="ECO:0000256" key="1">
    <source>
        <dbReference type="ARBA" id="ARBA00022448"/>
    </source>
</evidence>
<reference evidence="9" key="2">
    <citation type="journal article" date="2020" name="Cell Host Microbe">
        <title>Functional and Genomic Variation between Human-Derived Isolates of Lachnospiraceae Reveals Inter- and Intra-Species Diversity.</title>
        <authorList>
            <person name="Sorbara M.T."/>
            <person name="Littmann E.R."/>
            <person name="Fontana E."/>
            <person name="Moody T.U."/>
            <person name="Kohout C.E."/>
            <person name="Gjonbalaj M."/>
            <person name="Eaton V."/>
            <person name="Seok R."/>
            <person name="Leiner I.M."/>
            <person name="Pamer E.G."/>
        </authorList>
    </citation>
    <scope>NUCLEOTIDE SEQUENCE</scope>
    <source>
        <strain evidence="10">MSK.11.9</strain>
        <strain evidence="9">MSK.15.32</strain>
    </source>
</reference>